<dbReference type="SMART" id="SM00490">
    <property type="entry name" value="HELICc"/>
    <property type="match status" value="1"/>
</dbReference>
<evidence type="ECO:0000256" key="6">
    <source>
        <dbReference type="ARBA" id="ARBA00022884"/>
    </source>
</evidence>
<dbReference type="InterPro" id="IPR014001">
    <property type="entry name" value="Helicase_ATP-bd"/>
</dbReference>
<reference evidence="11" key="1">
    <citation type="submission" date="2009-08" db="EMBL/GenBank/DDBJ databases">
        <title>Annotation of Salpingoeca rosetta.</title>
        <authorList>
            <consortium name="The Broad Institute Genome Sequencing Platform"/>
            <person name="Russ C."/>
            <person name="Cuomo C."/>
            <person name="Burger G."/>
            <person name="Gray M.W."/>
            <person name="Holland P.W.H."/>
            <person name="King N."/>
            <person name="Lang F.B.F."/>
            <person name="Roger A.J."/>
            <person name="Ruiz-Trillo I."/>
            <person name="Young S.K."/>
            <person name="Zeng Q."/>
            <person name="Gargeya S."/>
            <person name="Alvarado L."/>
            <person name="Berlin A."/>
            <person name="Chapman S.B."/>
            <person name="Chen Z."/>
            <person name="Freedman E."/>
            <person name="Gellesch M."/>
            <person name="Goldberg J."/>
            <person name="Griggs A."/>
            <person name="Gujja S."/>
            <person name="Heilman E."/>
            <person name="Heiman D."/>
            <person name="Howarth C."/>
            <person name="Mehta T."/>
            <person name="Neiman D."/>
            <person name="Pearson M."/>
            <person name="Roberts A."/>
            <person name="Saif S."/>
            <person name="Shea T."/>
            <person name="Shenoy N."/>
            <person name="Sisk P."/>
            <person name="Stolte C."/>
            <person name="Sykes S."/>
            <person name="White J."/>
            <person name="Yandava C."/>
            <person name="Haas B."/>
            <person name="Nusbaum C."/>
            <person name="Birren B."/>
        </authorList>
    </citation>
    <scope>NUCLEOTIDE SEQUENCE [LARGE SCALE GENOMIC DNA]</scope>
    <source>
        <strain evidence="11">ATCC 50818</strain>
    </source>
</reference>
<dbReference type="Gene3D" id="3.40.50.300">
    <property type="entry name" value="P-loop containing nucleotide triphosphate hydrolases"/>
    <property type="match status" value="2"/>
</dbReference>
<dbReference type="GO" id="GO:0005737">
    <property type="term" value="C:cytoplasm"/>
    <property type="evidence" value="ECO:0007669"/>
    <property type="project" value="TreeGrafter"/>
</dbReference>
<dbReference type="InterPro" id="IPR011545">
    <property type="entry name" value="DEAD/DEAH_box_helicase_dom"/>
</dbReference>
<feature type="compositionally biased region" description="Basic and acidic residues" evidence="8">
    <location>
        <begin position="69"/>
        <end position="89"/>
    </location>
</feature>
<dbReference type="InterPro" id="IPR048333">
    <property type="entry name" value="HA2_WH"/>
</dbReference>
<evidence type="ECO:0000256" key="8">
    <source>
        <dbReference type="SAM" id="MobiDB-lite"/>
    </source>
</evidence>
<feature type="compositionally biased region" description="Basic residues" evidence="8">
    <location>
        <begin position="24"/>
        <end position="35"/>
    </location>
</feature>
<dbReference type="GO" id="GO:0003723">
    <property type="term" value="F:RNA binding"/>
    <property type="evidence" value="ECO:0007669"/>
    <property type="project" value="UniProtKB-KW"/>
</dbReference>
<keyword evidence="2" id="KW-0547">Nucleotide-binding</keyword>
<keyword evidence="3" id="KW-0378">Hydrolase</keyword>
<dbReference type="FunCoup" id="F2UKW6">
    <property type="interactions" value="1533"/>
</dbReference>
<evidence type="ECO:0000256" key="5">
    <source>
        <dbReference type="ARBA" id="ARBA00022840"/>
    </source>
</evidence>
<dbReference type="InterPro" id="IPR002464">
    <property type="entry name" value="DNA/RNA_helicase_DEAH_CS"/>
</dbReference>
<dbReference type="KEGG" id="sre:PTSG_08854"/>
<dbReference type="SMART" id="SM00847">
    <property type="entry name" value="HA2"/>
    <property type="match status" value="1"/>
</dbReference>
<dbReference type="Proteomes" id="UP000007799">
    <property type="component" value="Unassembled WGS sequence"/>
</dbReference>
<keyword evidence="6" id="KW-0694">RNA-binding</keyword>
<dbReference type="GO" id="GO:0005634">
    <property type="term" value="C:nucleus"/>
    <property type="evidence" value="ECO:0007669"/>
    <property type="project" value="TreeGrafter"/>
</dbReference>
<dbReference type="STRING" id="946362.F2UKW6"/>
<accession>F2UKW6</accession>
<dbReference type="Pfam" id="PF00270">
    <property type="entry name" value="DEAD"/>
    <property type="match status" value="1"/>
</dbReference>
<feature type="compositionally biased region" description="Basic and acidic residues" evidence="8">
    <location>
        <begin position="949"/>
        <end position="959"/>
    </location>
</feature>
<feature type="compositionally biased region" description="Low complexity" evidence="8">
    <location>
        <begin position="960"/>
        <end position="969"/>
    </location>
</feature>
<dbReference type="Pfam" id="PF21010">
    <property type="entry name" value="HA2_C"/>
    <property type="match status" value="1"/>
</dbReference>
<protein>
    <recommendedName>
        <fullName evidence="1">RNA helicase</fullName>
        <ecNumber evidence="1">3.6.4.13</ecNumber>
    </recommendedName>
</protein>
<keyword evidence="5" id="KW-0067">ATP-binding</keyword>
<evidence type="ECO:0000313" key="11">
    <source>
        <dbReference type="EMBL" id="EGD77765.1"/>
    </source>
</evidence>
<evidence type="ECO:0000256" key="7">
    <source>
        <dbReference type="ARBA" id="ARBA00047984"/>
    </source>
</evidence>
<dbReference type="OMA" id="WLQSDKH"/>
<evidence type="ECO:0000256" key="4">
    <source>
        <dbReference type="ARBA" id="ARBA00022806"/>
    </source>
</evidence>
<gene>
    <name evidence="11" type="ORF">PTSG_08854</name>
</gene>
<dbReference type="Gene3D" id="1.20.120.1080">
    <property type="match status" value="1"/>
</dbReference>
<dbReference type="InterPro" id="IPR011709">
    <property type="entry name" value="DEAD-box_helicase_OB_fold"/>
</dbReference>
<dbReference type="InterPro" id="IPR059023">
    <property type="entry name" value="RNA_hel_CTD"/>
</dbReference>
<dbReference type="GO" id="GO:0005524">
    <property type="term" value="F:ATP binding"/>
    <property type="evidence" value="ECO:0007669"/>
    <property type="project" value="UniProtKB-KW"/>
</dbReference>
<dbReference type="InParanoid" id="F2UKW6"/>
<evidence type="ECO:0000256" key="2">
    <source>
        <dbReference type="ARBA" id="ARBA00022741"/>
    </source>
</evidence>
<keyword evidence="4" id="KW-0347">Helicase</keyword>
<dbReference type="FunFam" id="1.20.120.1080:FF:000002">
    <property type="entry name" value="Putative ATP-dependent RNA helicase DHX36"/>
    <property type="match status" value="1"/>
</dbReference>
<dbReference type="AlphaFoldDB" id="F2UKW6"/>
<dbReference type="InterPro" id="IPR001650">
    <property type="entry name" value="Helicase_C-like"/>
</dbReference>
<dbReference type="PANTHER" id="PTHR18934">
    <property type="entry name" value="ATP-DEPENDENT RNA HELICASE"/>
    <property type="match status" value="1"/>
</dbReference>
<dbReference type="GeneID" id="16070795"/>
<dbReference type="PROSITE" id="PS51192">
    <property type="entry name" value="HELICASE_ATP_BIND_1"/>
    <property type="match status" value="1"/>
</dbReference>
<organism evidence="12">
    <name type="scientific">Salpingoeca rosetta (strain ATCC 50818 / BSB-021)</name>
    <dbReference type="NCBI Taxonomy" id="946362"/>
    <lineage>
        <taxon>Eukaryota</taxon>
        <taxon>Choanoflagellata</taxon>
        <taxon>Craspedida</taxon>
        <taxon>Salpingoecidae</taxon>
        <taxon>Salpingoeca</taxon>
    </lineage>
</organism>
<dbReference type="RefSeq" id="XP_004990241.1">
    <property type="nucleotide sequence ID" value="XM_004990184.1"/>
</dbReference>
<dbReference type="PROSITE" id="PS51194">
    <property type="entry name" value="HELICASE_CTER"/>
    <property type="match status" value="1"/>
</dbReference>
<dbReference type="Pfam" id="PF00271">
    <property type="entry name" value="Helicase_C"/>
    <property type="match status" value="1"/>
</dbReference>
<keyword evidence="12" id="KW-1185">Reference proteome</keyword>
<dbReference type="Pfam" id="PF07717">
    <property type="entry name" value="OB_NTP_bind"/>
    <property type="match status" value="1"/>
</dbReference>
<feature type="compositionally biased region" description="Gly residues" evidence="8">
    <location>
        <begin position="11"/>
        <end position="23"/>
    </location>
</feature>
<dbReference type="PANTHER" id="PTHR18934:SF237">
    <property type="entry name" value="ATP-DEPENDENT DNA_RNA HELICASE DHX36"/>
    <property type="match status" value="1"/>
</dbReference>
<dbReference type="InterPro" id="IPR007502">
    <property type="entry name" value="Helicase-assoc_dom"/>
</dbReference>
<dbReference type="OrthoDB" id="5600252at2759"/>
<proteinExistence type="predicted"/>
<feature type="compositionally biased region" description="Low complexity" evidence="8">
    <location>
        <begin position="1"/>
        <end position="10"/>
    </location>
</feature>
<dbReference type="SMART" id="SM00487">
    <property type="entry name" value="DEXDc"/>
    <property type="match status" value="1"/>
</dbReference>
<dbReference type="InterPro" id="IPR027417">
    <property type="entry name" value="P-loop_NTPase"/>
</dbReference>
<dbReference type="SUPFAM" id="SSF52540">
    <property type="entry name" value="P-loop containing nucleoside triphosphate hydrolases"/>
    <property type="match status" value="1"/>
</dbReference>
<dbReference type="PROSITE" id="PS00690">
    <property type="entry name" value="DEAH_ATP_HELICASE"/>
    <property type="match status" value="1"/>
</dbReference>
<dbReference type="Pfam" id="PF04408">
    <property type="entry name" value="WHD_HA2"/>
    <property type="match status" value="1"/>
</dbReference>
<feature type="domain" description="Helicase C-terminal" evidence="10">
    <location>
        <begin position="421"/>
        <end position="594"/>
    </location>
</feature>
<evidence type="ECO:0000313" key="12">
    <source>
        <dbReference type="Proteomes" id="UP000007799"/>
    </source>
</evidence>
<dbReference type="Pfam" id="PF26026">
    <property type="entry name" value="RNA_hel_CTD"/>
    <property type="match status" value="1"/>
</dbReference>
<dbReference type="EC" id="3.6.4.13" evidence="1"/>
<feature type="region of interest" description="Disordered" evidence="8">
    <location>
        <begin position="949"/>
        <end position="1022"/>
    </location>
</feature>
<dbReference type="GO" id="GO:0003724">
    <property type="term" value="F:RNA helicase activity"/>
    <property type="evidence" value="ECO:0007669"/>
    <property type="project" value="UniProtKB-EC"/>
</dbReference>
<dbReference type="FunFam" id="3.40.50.300:FF:000500">
    <property type="entry name" value="ATP-dependent RNA helicase DHX29"/>
    <property type="match status" value="1"/>
</dbReference>
<dbReference type="EMBL" id="GL832979">
    <property type="protein sequence ID" value="EGD77765.1"/>
    <property type="molecule type" value="Genomic_DNA"/>
</dbReference>
<feature type="domain" description="Helicase ATP-binding" evidence="9">
    <location>
        <begin position="171"/>
        <end position="342"/>
    </location>
</feature>
<evidence type="ECO:0000256" key="1">
    <source>
        <dbReference type="ARBA" id="ARBA00012552"/>
    </source>
</evidence>
<dbReference type="CDD" id="cd18791">
    <property type="entry name" value="SF2_C_RHA"/>
    <property type="match status" value="1"/>
</dbReference>
<dbReference type="eggNOG" id="KOG0920">
    <property type="taxonomic scope" value="Eukaryota"/>
</dbReference>
<comment type="catalytic activity">
    <reaction evidence="7">
        <text>ATP + H2O = ADP + phosphate + H(+)</text>
        <dbReference type="Rhea" id="RHEA:13065"/>
        <dbReference type="ChEBI" id="CHEBI:15377"/>
        <dbReference type="ChEBI" id="CHEBI:15378"/>
        <dbReference type="ChEBI" id="CHEBI:30616"/>
        <dbReference type="ChEBI" id="CHEBI:43474"/>
        <dbReference type="ChEBI" id="CHEBI:456216"/>
        <dbReference type="EC" id="3.6.4.13"/>
    </reaction>
</comment>
<evidence type="ECO:0000259" key="10">
    <source>
        <dbReference type="PROSITE" id="PS51194"/>
    </source>
</evidence>
<evidence type="ECO:0000256" key="3">
    <source>
        <dbReference type="ARBA" id="ARBA00022801"/>
    </source>
</evidence>
<feature type="compositionally biased region" description="Gly residues" evidence="8">
    <location>
        <begin position="970"/>
        <end position="997"/>
    </location>
</feature>
<feature type="compositionally biased region" description="Gly residues" evidence="8">
    <location>
        <begin position="36"/>
        <end position="45"/>
    </location>
</feature>
<sequence length="1022" mass="114850">MGYRGRSAGYNRGGGRGRGGGGRGRGRGGRGRGGRGGRGGGGGGDGGDRPPPGLRGKDLGLWYARRGREKKEKIEESTRAQVRLTREQESSIQRVLGDGRDLDLPRADPFRTKHYHDAFDRPVPALPKDEAAAVSKQIAEDHTAKTKNASFERLKPFRERLPSFKMRAEVLRAVRDNQVIVISGETGCGKTTQVPQFILDDWIQANKGADCRIVCTQPRRISATSVAERVAAERGERCGGDTSSTGYSIRLDSKLPRTRGSITFCTTGILLRRMVSDPMLEGISHVILDEIHERDILSDFLLIILKDLLPNRPDLRVILMSATVNAETFAAYFNNATMLEIPGFAYDVEEIFLEDFIEKTRTQIAPPSRSPRRLRGEEREKFEEEQDNYDEFLHSIQPKYSRATLDSLYNFNANDQIDIDLVMGVIEHIDSQAAGAVLCFLPGWGEISDLHKKLTQSPRFGNASKYWVLPLHSMIPPHEQRKVFDNPPAGVRKIVLSTNIAETSITIDDVVYVINTGKAKEKSYDATNQISALQAEWISRASCRQRRGRAGRVQEGVCYHLFTCYHHRNMKEYQVPEILRTSLEELCLQIKMLRLGLVRPFLAKALDAPDDKTVGQALTLLHNLDALDSKENLTPLGYHLSRLPVNPRIGRMIIFGSLFECLDPVLTIAASLSFKDPFVMPINRQAEVDRVKKEFAGDSKSDHIAFLRAFHGWEQAWREHRQREYCWDNFLSGSTLKMIRDMKTQFLNLLQDIGFVGRTREAISKCNINSRNEKLVVAVLCAGLYPNVASVYHSHGKAFGKRPPKLKTREDGTVALHPKSVLADETVIPTKWLVYHHKMKTVKIYLYDASMIPPFPLIFFGGDVKVTREGENELIAVDDFIKFHSPVNTARLVQGLKVKLDQVLSRKIDDPRLDIQETMGTLIPVIVDLITTEDVSERDYLRQRRRAEDEYYRARDKSRPSSSSSSSSRGGRGGRGGGYGRGRGRGGYGRGRGGRYGGASYRDDDDDEDTARANLEEDPYWD</sequence>
<dbReference type="GO" id="GO:0016787">
    <property type="term" value="F:hydrolase activity"/>
    <property type="evidence" value="ECO:0007669"/>
    <property type="project" value="UniProtKB-KW"/>
</dbReference>
<evidence type="ECO:0000259" key="9">
    <source>
        <dbReference type="PROSITE" id="PS51192"/>
    </source>
</evidence>
<feature type="region of interest" description="Disordered" evidence="8">
    <location>
        <begin position="1"/>
        <end position="89"/>
    </location>
</feature>
<name>F2UKW6_SALR5</name>